<dbReference type="EMBL" id="LN609528">
    <property type="protein sequence ID" value="CEF62240.1"/>
    <property type="molecule type" value="Genomic_DNA"/>
</dbReference>
<dbReference type="OrthoDB" id="70899at2759"/>
<evidence type="ECO:0000313" key="4">
    <source>
        <dbReference type="WormBase" id="SRAE_1000051300"/>
    </source>
</evidence>
<evidence type="ECO:0000313" key="3">
    <source>
        <dbReference type="WBParaSite" id="SRAE_1000051300.1"/>
    </source>
</evidence>
<keyword evidence="2" id="KW-1185">Reference proteome</keyword>
<dbReference type="GeneID" id="36374605"/>
<dbReference type="CTD" id="36374605"/>
<dbReference type="AlphaFoldDB" id="A0A090KXM8"/>
<dbReference type="WormBase" id="SRAE_1000051300">
    <property type="protein sequence ID" value="SRP02851"/>
    <property type="gene ID" value="WBGene00257110"/>
</dbReference>
<dbReference type="WBParaSite" id="SRAE_1000051300.1">
    <property type="protein sequence ID" value="SRAE_1000051300.1"/>
    <property type="gene ID" value="WBGene00257110"/>
</dbReference>
<protein>
    <submittedName>
        <fullName evidence="1 3">Integrator complex subunit 2</fullName>
    </submittedName>
</protein>
<accession>A0A090KXM8</accession>
<evidence type="ECO:0000313" key="2">
    <source>
        <dbReference type="Proteomes" id="UP000035682"/>
    </source>
</evidence>
<dbReference type="RefSeq" id="XP_024501442.1">
    <property type="nucleotide sequence ID" value="XM_024647355.1"/>
</dbReference>
<dbReference type="STRING" id="34506.A0A090KXM8"/>
<dbReference type="GO" id="GO:0034472">
    <property type="term" value="P:snRNA 3'-end processing"/>
    <property type="evidence" value="ECO:0007669"/>
    <property type="project" value="TreeGrafter"/>
</dbReference>
<dbReference type="Pfam" id="PF14750">
    <property type="entry name" value="INTS2"/>
    <property type="match status" value="1"/>
</dbReference>
<gene>
    <name evidence="1 3 4" type="ORF">SRAE_1000051300</name>
</gene>
<dbReference type="PANTHER" id="PTHR28608:SF1">
    <property type="entry name" value="INTEGRATOR COMPLEX SUBUNIT 2"/>
    <property type="match status" value="1"/>
</dbReference>
<proteinExistence type="predicted"/>
<organism evidence="1">
    <name type="scientific">Strongyloides ratti</name>
    <name type="common">Parasitic roundworm</name>
    <dbReference type="NCBI Taxonomy" id="34506"/>
    <lineage>
        <taxon>Eukaryota</taxon>
        <taxon>Metazoa</taxon>
        <taxon>Ecdysozoa</taxon>
        <taxon>Nematoda</taxon>
        <taxon>Chromadorea</taxon>
        <taxon>Rhabditida</taxon>
        <taxon>Tylenchina</taxon>
        <taxon>Panagrolaimomorpha</taxon>
        <taxon>Strongyloidoidea</taxon>
        <taxon>Strongyloididae</taxon>
        <taxon>Strongyloides</taxon>
    </lineage>
</organism>
<reference evidence="3" key="3">
    <citation type="submission" date="2020-12" db="UniProtKB">
        <authorList>
            <consortium name="WormBaseParasite"/>
        </authorList>
    </citation>
    <scope>IDENTIFICATION</scope>
</reference>
<reference evidence="2" key="1">
    <citation type="submission" date="2014-09" db="EMBL/GenBank/DDBJ databases">
        <authorList>
            <person name="Martin A.A."/>
        </authorList>
    </citation>
    <scope>NUCLEOTIDE SEQUENCE</scope>
    <source>
        <strain evidence="2">ED321</strain>
    </source>
</reference>
<dbReference type="PANTHER" id="PTHR28608">
    <property type="entry name" value="INTEGRATOR COMPLEX SUBUNIT 2"/>
    <property type="match status" value="1"/>
</dbReference>
<reference evidence="1" key="2">
    <citation type="submission" date="2014-09" db="EMBL/GenBank/DDBJ databases">
        <authorList>
            <person name="Aslett A.Martin."/>
        </authorList>
    </citation>
    <scope>NUCLEOTIDE SEQUENCE</scope>
    <source>
        <strain evidence="1">ED321 Heterogonic</strain>
    </source>
</reference>
<name>A0A090KXM8_STRRB</name>
<evidence type="ECO:0000313" key="1">
    <source>
        <dbReference type="EMBL" id="CEF62240.1"/>
    </source>
</evidence>
<dbReference type="Proteomes" id="UP000035682">
    <property type="component" value="Unplaced"/>
</dbReference>
<dbReference type="GO" id="GO:0032039">
    <property type="term" value="C:integrator complex"/>
    <property type="evidence" value="ECO:0007669"/>
    <property type="project" value="InterPro"/>
</dbReference>
<sequence length="1019" mass="119146">MDYSKLSIPFHFLQKQLLEDFVKLNQSQQDLHYFIPYLTILSNGTKKFSLLEICPESIKGDDVLVFNNCCQFYERTRELVKNNKIKQKIPIPKEEIEQMASDEDRCILQTYNNLLKLINEMDYNNFEDDLNILFPCLNICLTTIISFSRFRIFDISEILIHMCLKLKKADLPSLIMLNSIQEYDSILNTLLQQSNYKTLYGDINREIVFRNMILLKPSKVKCFKELDINSINLNIFINIICSLDDLHFMDLLNYLLKTANEDTIKAMKYISNPYVGQVSERFDDILVHYIVTDTYSMDILKTMTYLLSTLGVRFRGEDSKRWITYLTRTTGKDEKYFKIHLAIIISWAYIFMPPNSTSDVNQLPVKEFCTFLKEFTENVERITCNSLSQYMIFISILFYRNDCTTLKHTTEKVLEFDVNIKASKLDVLKDIYLEYCLSTDDVLQRIDKLEVTLNLSSTTEGFLPIHCINYLLNLGKLTEYLPSVKEWIQKQIVNSKLPVSEPLIHLVLEYTKAIFASDDKDYFTRILPLSFIKETFTGEVIDESKLLVRSMCLLYLLSYKVNLLKSSANASDAARNSAYPESFLDKIPKTYIATVIDLRRDDFGGLYGKLVPLMNIIYTYDVPHSEIKLEELTDEGDKGNEMIIGIEDNPIELSRVKIKSFKCLNVIELSSYATSIVLALTKSLDDTNLYDDESIGLLSNYWFTISRLFPERITGQTVRSWCQEDGFTEKDIAENPLRIFRCHERVLHSSKHFIVLIELIEYYLQKYTTHISMNINRLKLIRKTMIKDIDEKQRMRDITLDTVQVTIIQILLDCCLENEKNKDELEEIRKLVCQYMHKKFLQTCNLITFVHFQTYHRSLIEMVVKNVPSVHVMRNKTNEMFAVAELKKKIFAILLLIELTVQYDLPSSYVHSHFVLDFVMSMRRHLTTIDYINTLRIVLPSIPKLLTTYPQDILKLHVEQVFSLAREISKIHAATHSSLYSMQQSPGYKLMKMIDEIMYKNNLKLYDFTNTNRKSIYGP</sequence>
<dbReference type="InterPro" id="IPR029321">
    <property type="entry name" value="INTS2"/>
</dbReference>